<dbReference type="Proteomes" id="UP001055172">
    <property type="component" value="Unassembled WGS sequence"/>
</dbReference>
<comment type="caution">
    <text evidence="2">The sequence shown here is derived from an EMBL/GenBank/DDBJ whole genome shotgun (WGS) entry which is preliminary data.</text>
</comment>
<dbReference type="AlphaFoldDB" id="A0AA37H0T1"/>
<feature type="compositionally biased region" description="Acidic residues" evidence="1">
    <location>
        <begin position="113"/>
        <end position="123"/>
    </location>
</feature>
<organism evidence="2 3">
    <name type="scientific">Colletotrichum liriopes</name>
    <dbReference type="NCBI Taxonomy" id="708192"/>
    <lineage>
        <taxon>Eukaryota</taxon>
        <taxon>Fungi</taxon>
        <taxon>Dikarya</taxon>
        <taxon>Ascomycota</taxon>
        <taxon>Pezizomycotina</taxon>
        <taxon>Sordariomycetes</taxon>
        <taxon>Hypocreomycetidae</taxon>
        <taxon>Glomerellales</taxon>
        <taxon>Glomerellaceae</taxon>
        <taxon>Colletotrichum</taxon>
        <taxon>Colletotrichum spaethianum species complex</taxon>
    </lineage>
</organism>
<proteinExistence type="predicted"/>
<feature type="region of interest" description="Disordered" evidence="1">
    <location>
        <begin position="113"/>
        <end position="138"/>
    </location>
</feature>
<dbReference type="Gene3D" id="3.80.10.10">
    <property type="entry name" value="Ribonuclease Inhibitor"/>
    <property type="match status" value="1"/>
</dbReference>
<evidence type="ECO:0000256" key="1">
    <source>
        <dbReference type="SAM" id="MobiDB-lite"/>
    </source>
</evidence>
<gene>
    <name evidence="2" type="ORF">ColLi_12336</name>
</gene>
<reference evidence="2 3" key="1">
    <citation type="submission" date="2021-07" db="EMBL/GenBank/DDBJ databases">
        <title>Genome data of Colletotrichum spaethianum.</title>
        <authorList>
            <person name="Utami Y.D."/>
            <person name="Hiruma K."/>
        </authorList>
    </citation>
    <scope>NUCLEOTIDE SEQUENCE [LARGE SCALE GENOMIC DNA]</scope>
    <source>
        <strain evidence="2 3">MAFF 242679</strain>
    </source>
</reference>
<name>A0AA37H0T1_9PEZI</name>
<sequence>MTLQRAQSYADSITTLVDFKSGFHLQASMRHMVSRLKALRFPKLVALQGLRIESSFQISLLKHFAQNAPGLHTIQVKTWPENGSILSVLSRFTGLTNLDVDLAYSGPRAVDGLEEDSEVDTEDDSKQGSHGLNQPGDVWTESADATVWKSLISASLSWGRTGWERIPPKMTKTLARCDRLAELRLRSKVYGDDLGPGFEGPGQGKLSFQALRTLELWPADRRAWERVGAMAGLRVLTLTFCPGEAEPEDLLCLSSLSGLTELIIVQRESISRAEFPLAADHLLEITTAMKGLEVLRCDLVSGSLRHSKGLTERITREHPGLKELHFGFGVYQPDEALLASSSLPRHQSLRRLLVSTMLVANGAGEHGDTQVDSHEGLELAANAFKTLFPQLEVFGSTEDSYKKVY</sequence>
<evidence type="ECO:0008006" key="4">
    <source>
        <dbReference type="Google" id="ProtNLM"/>
    </source>
</evidence>
<protein>
    <recommendedName>
        <fullName evidence="4">F-box domain-containing protein</fullName>
    </recommendedName>
</protein>
<accession>A0AA37H0T1</accession>
<evidence type="ECO:0000313" key="2">
    <source>
        <dbReference type="EMBL" id="GJC89498.1"/>
    </source>
</evidence>
<evidence type="ECO:0000313" key="3">
    <source>
        <dbReference type="Proteomes" id="UP001055172"/>
    </source>
</evidence>
<dbReference type="EMBL" id="BPPX01000042">
    <property type="protein sequence ID" value="GJC89498.1"/>
    <property type="molecule type" value="Genomic_DNA"/>
</dbReference>
<dbReference type="InterPro" id="IPR032675">
    <property type="entry name" value="LRR_dom_sf"/>
</dbReference>
<keyword evidence="3" id="KW-1185">Reference proteome</keyword>